<dbReference type="Proteomes" id="UP000095419">
    <property type="component" value="Unassembled WGS sequence"/>
</dbReference>
<gene>
    <name evidence="1" type="ORF">ERS417307_03925</name>
</gene>
<name>A0A174PAR6_BACUN</name>
<proteinExistence type="predicted"/>
<sequence length="763" mass="85389">MTQYLRYSGKYLSRKNVVWEVGISQEADGAYPAVGVLNFPADEPLVIEWRHTDKHEVICGSIATLTVTSPGDRTYEDLYTIAPGSIRLDVLRNGLLYWSGTLDPEFYEEPYAYGKEYEVALTFSDFGILDRLKYNLSGMQTVRKLLVQALGRSRMNYTEVDESLISTSLTAGGAAVRMADLMVRSDNFYDEDGEACNLKEVLEGMLQPLSLRMVQRAGKIWIYDLNGLYAGAEEKAVGWCDTNQVMGTDVVYNNAKITWSTYAQDGNLTVKDCWTNSVDARLIALNMLDGRTKDGSTYYSYHYSTNLRDWIDATDSGFTFWVNKEGAGASGLMDGVKFFKMVPQNDGTECEGIALFYTSYQGIKVGSSSNWSASLRRNSFGINPNYMKGTLAATGPALFKADGVWLPPVDDASSLRVKICVEMLMDPRFNPYESSAKLIDGVDQRDWEDKWNSRGNFVYVPITIKYRPDDSSKVYCWTNKDIVSTKVDYPVRTLTGTLGRWVECTGMNEDSPEVWGYLCYYNTEDHAARSGVVGWKKNCPAINPHTKDLVTALAKTNDGQLVPYPDFGNGGGTLWVEVRSKGWIISDGGINLSATEVIDTRGLWERYSWLLMKLPEVEILNNAQFGTEIDTEDVEYSAYINKAAKEDIKIDTICGTCESGAETARGAYFASTTGKMIRKLSRGGRTTQAEELLIGTLYSQYSERRTKLCGTADILSDGMCLYTEACQKDKRFICLADVQDTISDESELEMVELRPDEYKSDKE</sequence>
<evidence type="ECO:0000313" key="1">
    <source>
        <dbReference type="EMBL" id="CUP55179.1"/>
    </source>
</evidence>
<dbReference type="AlphaFoldDB" id="A0A174PAR6"/>
<dbReference type="EMBL" id="CYZF01000015">
    <property type="protein sequence ID" value="CUP55179.1"/>
    <property type="molecule type" value="Genomic_DNA"/>
</dbReference>
<organism evidence="1 2">
    <name type="scientific">Bacteroides uniformis</name>
    <dbReference type="NCBI Taxonomy" id="820"/>
    <lineage>
        <taxon>Bacteria</taxon>
        <taxon>Pseudomonadati</taxon>
        <taxon>Bacteroidota</taxon>
        <taxon>Bacteroidia</taxon>
        <taxon>Bacteroidales</taxon>
        <taxon>Bacteroidaceae</taxon>
        <taxon>Bacteroides</taxon>
    </lineage>
</organism>
<protein>
    <submittedName>
        <fullName evidence="1">Uncharacterized protein</fullName>
    </submittedName>
</protein>
<accession>A0A174PAR6</accession>
<evidence type="ECO:0000313" key="2">
    <source>
        <dbReference type="Proteomes" id="UP000095419"/>
    </source>
</evidence>
<dbReference type="RefSeq" id="WP_057089700.1">
    <property type="nucleotide sequence ID" value="NZ_CYZF01000015.1"/>
</dbReference>
<reference evidence="1 2" key="1">
    <citation type="submission" date="2015-09" db="EMBL/GenBank/DDBJ databases">
        <authorList>
            <consortium name="Pathogen Informatics"/>
        </authorList>
    </citation>
    <scope>NUCLEOTIDE SEQUENCE [LARGE SCALE GENOMIC DNA]</scope>
    <source>
        <strain evidence="1 2">2789STDY5608791</strain>
    </source>
</reference>